<dbReference type="AlphaFoldDB" id="A0A927DBW1"/>
<feature type="region of interest" description="Disordered" evidence="1">
    <location>
        <begin position="1"/>
        <end position="28"/>
    </location>
</feature>
<feature type="compositionally biased region" description="Basic residues" evidence="1">
    <location>
        <begin position="1"/>
        <end position="18"/>
    </location>
</feature>
<evidence type="ECO:0000313" key="4">
    <source>
        <dbReference type="Proteomes" id="UP000631473"/>
    </source>
</evidence>
<evidence type="ECO:0000256" key="1">
    <source>
        <dbReference type="SAM" id="MobiDB-lite"/>
    </source>
</evidence>
<reference evidence="3" key="1">
    <citation type="submission" date="2020-07" db="EMBL/GenBank/DDBJ databases">
        <title>Clinical and genomic characterization of carbapenemase-producing Enterobacterales causing secondary infections during the COVID-19 crisis at a New York City hospital.</title>
        <authorList>
            <person name="Gomez-Simmonds A."/>
            <person name="Annavajhala M.K."/>
            <person name="Uhlemann A.-C."/>
        </authorList>
    </citation>
    <scope>NUCLEOTIDE SEQUENCE</scope>
    <source>
        <strain evidence="3">NK1597</strain>
    </source>
</reference>
<dbReference type="EMBL" id="JACXTI010000006">
    <property type="protein sequence ID" value="MBD3701597.1"/>
    <property type="molecule type" value="Genomic_DNA"/>
</dbReference>
<accession>A0A927DBW1</accession>
<feature type="domain" description="TerB-C" evidence="2">
    <location>
        <begin position="24"/>
        <end position="90"/>
    </location>
</feature>
<dbReference type="Proteomes" id="UP000631473">
    <property type="component" value="Unassembled WGS sequence"/>
</dbReference>
<gene>
    <name evidence="3" type="ORF">IE991_30100</name>
</gene>
<evidence type="ECO:0000259" key="2">
    <source>
        <dbReference type="Pfam" id="PF15615"/>
    </source>
</evidence>
<comment type="caution">
    <text evidence="3">The sequence shown here is derived from an EMBL/GenBank/DDBJ whole genome shotgun (WGS) entry which is preliminary data.</text>
</comment>
<name>A0A927DBW1_KLEPN</name>
<proteinExistence type="predicted"/>
<protein>
    <recommendedName>
        <fullName evidence="2">TerB-C domain-containing protein</fullName>
    </recommendedName>
</protein>
<organism evidence="3 4">
    <name type="scientific">Klebsiella pneumoniae</name>
    <dbReference type="NCBI Taxonomy" id="573"/>
    <lineage>
        <taxon>Bacteria</taxon>
        <taxon>Pseudomonadati</taxon>
        <taxon>Pseudomonadota</taxon>
        <taxon>Gammaproteobacteria</taxon>
        <taxon>Enterobacterales</taxon>
        <taxon>Enterobacteriaceae</taxon>
        <taxon>Klebsiella/Raoultella group</taxon>
        <taxon>Klebsiella</taxon>
        <taxon>Klebsiella pneumoniae complex</taxon>
    </lineage>
</organism>
<sequence length="119" mass="13545">MAEHNFHRRRTGRARKRSSLINGGGGLDSAHSQLYRSLLEKEQWSRKEATELCGNLNLMLGGALEVINDWSYAVVDAPVLDDADDDIWVDLGNCQRIRGIVNVCNTYKSERTRRYYSVT</sequence>
<dbReference type="Pfam" id="PF15615">
    <property type="entry name" value="TerB_C"/>
    <property type="match status" value="1"/>
</dbReference>
<evidence type="ECO:0000313" key="3">
    <source>
        <dbReference type="EMBL" id="MBD3701597.1"/>
    </source>
</evidence>
<dbReference type="InterPro" id="IPR028932">
    <property type="entry name" value="TerB-C"/>
</dbReference>